<reference evidence="3" key="1">
    <citation type="submission" date="2009-07" db="EMBL/GenBank/DDBJ databases">
        <authorList>
            <consortium name="US DOE Joint Genome Institute (JGI-PGF)"/>
            <person name="Lucas S."/>
            <person name="Copeland A."/>
            <person name="Lapidus A."/>
            <person name="Glavina del Rio T."/>
            <person name="Tice H."/>
            <person name="Bruce D."/>
            <person name="Goodwin L."/>
            <person name="Pitluck S."/>
            <person name="Larimer F."/>
            <person name="Land M.L."/>
            <person name="Mouttaki H."/>
            <person name="He Z."/>
            <person name="Zhou J."/>
            <person name="Hemme C.L."/>
        </authorList>
    </citation>
    <scope>NUCLEOTIDE SEQUENCE [LARGE SCALE GENOMIC DNA]</scope>
    <source>
        <strain evidence="3">DSM 2782</strain>
    </source>
</reference>
<evidence type="ECO:0000256" key="1">
    <source>
        <dbReference type="ARBA" id="ARBA00023125"/>
    </source>
</evidence>
<dbReference type="EMBL" id="ACXX02000015">
    <property type="protein sequence ID" value="EGD46265.1"/>
    <property type="molecule type" value="Genomic_DNA"/>
</dbReference>
<dbReference type="PROSITE" id="PS50943">
    <property type="entry name" value="HTH_CROC1"/>
    <property type="match status" value="1"/>
</dbReference>
<dbReference type="PANTHER" id="PTHR46558:SF11">
    <property type="entry name" value="HTH-TYPE TRANSCRIPTIONAL REGULATOR XRE"/>
    <property type="match status" value="1"/>
</dbReference>
<accession>F1TH25</accession>
<comment type="caution">
    <text evidence="3">The sequence shown here is derived from an EMBL/GenBank/DDBJ whole genome shotgun (WGS) entry which is preliminary data.</text>
</comment>
<dbReference type="CDD" id="cd00093">
    <property type="entry name" value="HTH_XRE"/>
    <property type="match status" value="1"/>
</dbReference>
<name>F1TH25_9FIRM</name>
<dbReference type="SUPFAM" id="SSF47413">
    <property type="entry name" value="lambda repressor-like DNA-binding domains"/>
    <property type="match status" value="1"/>
</dbReference>
<dbReference type="GO" id="GO:0003677">
    <property type="term" value="F:DNA binding"/>
    <property type="evidence" value="ECO:0007669"/>
    <property type="project" value="UniProtKB-KW"/>
</dbReference>
<evidence type="ECO:0000259" key="2">
    <source>
        <dbReference type="PROSITE" id="PS50943"/>
    </source>
</evidence>
<dbReference type="Gene3D" id="1.10.260.40">
    <property type="entry name" value="lambda repressor-like DNA-binding domains"/>
    <property type="match status" value="1"/>
</dbReference>
<dbReference type="Proteomes" id="UP000003860">
    <property type="component" value="Unassembled WGS sequence"/>
</dbReference>
<dbReference type="AlphaFoldDB" id="F1TH25"/>
<evidence type="ECO:0000313" key="3">
    <source>
        <dbReference type="EMBL" id="EGD46265.1"/>
    </source>
</evidence>
<feature type="domain" description="HTH cro/C1-type" evidence="2">
    <location>
        <begin position="6"/>
        <end position="60"/>
    </location>
</feature>
<organism evidence="3 4">
    <name type="scientific">Ruminiclostridium papyrosolvens DSM 2782</name>
    <dbReference type="NCBI Taxonomy" id="588581"/>
    <lineage>
        <taxon>Bacteria</taxon>
        <taxon>Bacillati</taxon>
        <taxon>Bacillota</taxon>
        <taxon>Clostridia</taxon>
        <taxon>Eubacteriales</taxon>
        <taxon>Oscillospiraceae</taxon>
        <taxon>Ruminiclostridium</taxon>
    </lineage>
</organism>
<evidence type="ECO:0000313" key="4">
    <source>
        <dbReference type="Proteomes" id="UP000003860"/>
    </source>
</evidence>
<keyword evidence="4" id="KW-1185">Reference proteome</keyword>
<gene>
    <name evidence="3" type="ORF">Cpap_0877</name>
</gene>
<dbReference type="InterPro" id="IPR001387">
    <property type="entry name" value="Cro/C1-type_HTH"/>
</dbReference>
<dbReference type="PANTHER" id="PTHR46558">
    <property type="entry name" value="TRACRIPTIONAL REGULATORY PROTEIN-RELATED-RELATED"/>
    <property type="match status" value="1"/>
</dbReference>
<dbReference type="RefSeq" id="WP_004621615.1">
    <property type="nucleotide sequence ID" value="NZ_ACXX02000015.1"/>
</dbReference>
<dbReference type="Pfam" id="PF01381">
    <property type="entry name" value="HTH_3"/>
    <property type="match status" value="1"/>
</dbReference>
<reference evidence="3" key="2">
    <citation type="submission" date="2011-01" db="EMBL/GenBank/DDBJ databases">
        <title>The Non-contiguous Finished genome of Clostridium papyrosolvens.</title>
        <authorList>
            <person name="Lucas S."/>
            <person name="Copeland A."/>
            <person name="Lapidus A."/>
            <person name="Cheng J.-F."/>
            <person name="Goodwin L."/>
            <person name="Pitluck S."/>
            <person name="Misra M."/>
            <person name="Chertkov O."/>
            <person name="Detter J.C."/>
            <person name="Han C."/>
            <person name="Tapia R."/>
            <person name="Land M."/>
            <person name="Hauser L."/>
            <person name="Kyrpides N."/>
            <person name="Ivanova N."/>
            <person name="Pagani I."/>
            <person name="Mouttaki H."/>
            <person name="He Z."/>
            <person name="Zhou J."/>
            <person name="Hemme C.L."/>
            <person name="Woyke T."/>
        </authorList>
    </citation>
    <scope>NUCLEOTIDE SEQUENCE [LARGE SCALE GENOMIC DNA]</scope>
    <source>
        <strain evidence="3">DSM 2782</strain>
    </source>
</reference>
<proteinExistence type="predicted"/>
<dbReference type="STRING" id="588581.Cpap_0877"/>
<dbReference type="eggNOG" id="COG1396">
    <property type="taxonomic scope" value="Bacteria"/>
</dbReference>
<keyword evidence="1" id="KW-0238">DNA-binding</keyword>
<dbReference type="SMART" id="SM00530">
    <property type="entry name" value="HTH_XRE"/>
    <property type="match status" value="1"/>
</dbReference>
<protein>
    <submittedName>
        <fullName evidence="3">Helix-turn-helix domain protein</fullName>
    </submittedName>
</protein>
<sequence>MVGDILKTIREEKKITQDQIAQLLNIKRQTYSSYERNKSLPDINILSKLADYFNVSTDYLLGRSDIMNYDEYKDLLISTTKIEGLSDDEKQLLNSYRKLSFEFKAEIRGEIKGILRTSQDQSSSSGSESNKKII</sequence>
<dbReference type="InterPro" id="IPR010982">
    <property type="entry name" value="Lambda_DNA-bd_dom_sf"/>
</dbReference>